<name>A0A9P0ZH81_CUSEU</name>
<dbReference type="InterPro" id="IPR013103">
    <property type="entry name" value="RVT_2"/>
</dbReference>
<dbReference type="Proteomes" id="UP001152484">
    <property type="component" value="Unassembled WGS sequence"/>
</dbReference>
<dbReference type="Pfam" id="PF07727">
    <property type="entry name" value="RVT_2"/>
    <property type="match status" value="1"/>
</dbReference>
<feature type="domain" description="Reverse transcriptase Ty1/copia-type" evidence="1">
    <location>
        <begin position="1"/>
        <end position="144"/>
    </location>
</feature>
<protein>
    <recommendedName>
        <fullName evidence="1">Reverse transcriptase Ty1/copia-type domain-containing protein</fullName>
    </recommendedName>
</protein>
<dbReference type="CDD" id="cd09272">
    <property type="entry name" value="RNase_HI_RT_Ty1"/>
    <property type="match status" value="1"/>
</dbReference>
<gene>
    <name evidence="2" type="ORF">CEURO_LOCUS15243</name>
</gene>
<dbReference type="SUPFAM" id="SSF56672">
    <property type="entry name" value="DNA/RNA polymerases"/>
    <property type="match status" value="1"/>
</dbReference>
<dbReference type="OrthoDB" id="1306223at2759"/>
<sequence>MQPPPGYLSPNDTRVCKLTKSLYGLKQASRQWFCKLSDSLKLLGYKQSKADFSLFTKITEHSFTAILVYVDDLILGGNSMKEINAVKVFLNNKFTIKDLGELKYILGIEIARSDKGINLCQRKYTLDILNEYGYQNCKPYTTPMDCKIKFSKTEGIPLDDPKTYRTLIGKLIYLTVTRPDIAYSVQVLSQFLAFPTDIHMSAAHRILRYLKNSPGKGLFYSSVSDFSIKGYTDSDWTACIDTRRSISGYAFYLGSSLISWKSKKQQVISRSSTEAEYRDAANAVCEAQWLYYILADLHIQSSLPMHIINLHIIWLIILFSTKELNILNLIVI</sequence>
<evidence type="ECO:0000313" key="2">
    <source>
        <dbReference type="EMBL" id="CAH9101134.1"/>
    </source>
</evidence>
<evidence type="ECO:0000259" key="1">
    <source>
        <dbReference type="Pfam" id="PF07727"/>
    </source>
</evidence>
<dbReference type="PANTHER" id="PTHR11439">
    <property type="entry name" value="GAG-POL-RELATED RETROTRANSPOSON"/>
    <property type="match status" value="1"/>
</dbReference>
<organism evidence="2 3">
    <name type="scientific">Cuscuta europaea</name>
    <name type="common">European dodder</name>
    <dbReference type="NCBI Taxonomy" id="41803"/>
    <lineage>
        <taxon>Eukaryota</taxon>
        <taxon>Viridiplantae</taxon>
        <taxon>Streptophyta</taxon>
        <taxon>Embryophyta</taxon>
        <taxon>Tracheophyta</taxon>
        <taxon>Spermatophyta</taxon>
        <taxon>Magnoliopsida</taxon>
        <taxon>eudicotyledons</taxon>
        <taxon>Gunneridae</taxon>
        <taxon>Pentapetalae</taxon>
        <taxon>asterids</taxon>
        <taxon>lamiids</taxon>
        <taxon>Solanales</taxon>
        <taxon>Convolvulaceae</taxon>
        <taxon>Cuscuteae</taxon>
        <taxon>Cuscuta</taxon>
        <taxon>Cuscuta subgen. Cuscuta</taxon>
    </lineage>
</organism>
<evidence type="ECO:0000313" key="3">
    <source>
        <dbReference type="Proteomes" id="UP001152484"/>
    </source>
</evidence>
<keyword evidence="3" id="KW-1185">Reference proteome</keyword>
<comment type="caution">
    <text evidence="2">The sequence shown here is derived from an EMBL/GenBank/DDBJ whole genome shotgun (WGS) entry which is preliminary data.</text>
</comment>
<dbReference type="EMBL" id="CAMAPE010000038">
    <property type="protein sequence ID" value="CAH9101134.1"/>
    <property type="molecule type" value="Genomic_DNA"/>
</dbReference>
<accession>A0A9P0ZH81</accession>
<proteinExistence type="predicted"/>
<dbReference type="InterPro" id="IPR043502">
    <property type="entry name" value="DNA/RNA_pol_sf"/>
</dbReference>
<dbReference type="AlphaFoldDB" id="A0A9P0ZH81"/>
<dbReference type="PANTHER" id="PTHR11439:SF463">
    <property type="entry name" value="REVERSE TRANSCRIPTASE TY1_COPIA-TYPE DOMAIN-CONTAINING PROTEIN"/>
    <property type="match status" value="1"/>
</dbReference>
<reference evidence="2" key="1">
    <citation type="submission" date="2022-07" db="EMBL/GenBank/DDBJ databases">
        <authorList>
            <person name="Macas J."/>
            <person name="Novak P."/>
            <person name="Neumann P."/>
        </authorList>
    </citation>
    <scope>NUCLEOTIDE SEQUENCE</scope>
</reference>